<reference evidence="1 2" key="1">
    <citation type="journal article" date="2006" name="Science">
        <title>The genome of black cottonwood, Populus trichocarpa (Torr. &amp; Gray).</title>
        <authorList>
            <person name="Tuskan G.A."/>
            <person name="Difazio S."/>
            <person name="Jansson S."/>
            <person name="Bohlmann J."/>
            <person name="Grigoriev I."/>
            <person name="Hellsten U."/>
            <person name="Putnam N."/>
            <person name="Ralph S."/>
            <person name="Rombauts S."/>
            <person name="Salamov A."/>
            <person name="Schein J."/>
            <person name="Sterck L."/>
            <person name="Aerts A."/>
            <person name="Bhalerao R.R."/>
            <person name="Bhalerao R.P."/>
            <person name="Blaudez D."/>
            <person name="Boerjan W."/>
            <person name="Brun A."/>
            <person name="Brunner A."/>
            <person name="Busov V."/>
            <person name="Campbell M."/>
            <person name="Carlson J."/>
            <person name="Chalot M."/>
            <person name="Chapman J."/>
            <person name="Chen G.L."/>
            <person name="Cooper D."/>
            <person name="Coutinho P.M."/>
            <person name="Couturier J."/>
            <person name="Covert S."/>
            <person name="Cronk Q."/>
            <person name="Cunningham R."/>
            <person name="Davis J."/>
            <person name="Degroeve S."/>
            <person name="Dejardin A."/>
            <person name="Depamphilis C."/>
            <person name="Detter J."/>
            <person name="Dirks B."/>
            <person name="Dubchak I."/>
            <person name="Duplessis S."/>
            <person name="Ehlting J."/>
            <person name="Ellis B."/>
            <person name="Gendler K."/>
            <person name="Goodstein D."/>
            <person name="Gribskov M."/>
            <person name="Grimwood J."/>
            <person name="Groover A."/>
            <person name="Gunter L."/>
            <person name="Hamberger B."/>
            <person name="Heinze B."/>
            <person name="Helariutta Y."/>
            <person name="Henrissat B."/>
            <person name="Holligan D."/>
            <person name="Holt R."/>
            <person name="Huang W."/>
            <person name="Islam-Faridi N."/>
            <person name="Jones S."/>
            <person name="Jones-Rhoades M."/>
            <person name="Jorgensen R."/>
            <person name="Joshi C."/>
            <person name="Kangasjarvi J."/>
            <person name="Karlsson J."/>
            <person name="Kelleher C."/>
            <person name="Kirkpatrick R."/>
            <person name="Kirst M."/>
            <person name="Kohler A."/>
            <person name="Kalluri U."/>
            <person name="Larimer F."/>
            <person name="Leebens-Mack J."/>
            <person name="Leple J.C."/>
            <person name="Locascio P."/>
            <person name="Lou Y."/>
            <person name="Lucas S."/>
            <person name="Martin F."/>
            <person name="Montanini B."/>
            <person name="Napoli C."/>
            <person name="Nelson D.R."/>
            <person name="Nelson C."/>
            <person name="Nieminen K."/>
            <person name="Nilsson O."/>
            <person name="Pereda V."/>
            <person name="Peter G."/>
            <person name="Philippe R."/>
            <person name="Pilate G."/>
            <person name="Poliakov A."/>
            <person name="Razumovskaya J."/>
            <person name="Richardson P."/>
            <person name="Rinaldi C."/>
            <person name="Ritland K."/>
            <person name="Rouze P."/>
            <person name="Ryaboy D."/>
            <person name="Schmutz J."/>
            <person name="Schrader J."/>
            <person name="Segerman B."/>
            <person name="Shin H."/>
            <person name="Siddiqui A."/>
            <person name="Sterky F."/>
            <person name="Terry A."/>
            <person name="Tsai C.J."/>
            <person name="Uberbacher E."/>
            <person name="Unneberg P."/>
            <person name="Vahala J."/>
            <person name="Wall K."/>
            <person name="Wessler S."/>
            <person name="Yang G."/>
            <person name="Yin T."/>
            <person name="Douglas C."/>
            <person name="Marra M."/>
            <person name="Sandberg G."/>
            <person name="Van de Peer Y."/>
            <person name="Rokhsar D."/>
        </authorList>
    </citation>
    <scope>NUCLEOTIDE SEQUENCE [LARGE SCALE GENOMIC DNA]</scope>
    <source>
        <strain evidence="2">cv. Nisqually</strain>
    </source>
</reference>
<accession>A0A2K1Z0U0</accession>
<dbReference type="EMBL" id="CM009298">
    <property type="protein sequence ID" value="PNT18899.1"/>
    <property type="molecule type" value="Genomic_DNA"/>
</dbReference>
<evidence type="ECO:0000313" key="1">
    <source>
        <dbReference type="EMBL" id="PNT18899.1"/>
    </source>
</evidence>
<protein>
    <submittedName>
        <fullName evidence="1">Uncharacterized protein</fullName>
    </submittedName>
</protein>
<gene>
    <name evidence="1" type="ORF">POPTR_009G010100</name>
</gene>
<dbReference type="Proteomes" id="UP000006729">
    <property type="component" value="Chromosome 9"/>
</dbReference>
<proteinExistence type="predicted"/>
<keyword evidence="2" id="KW-1185">Reference proteome</keyword>
<organism evidence="1 2">
    <name type="scientific">Populus trichocarpa</name>
    <name type="common">Western balsam poplar</name>
    <name type="synonym">Populus balsamifera subsp. trichocarpa</name>
    <dbReference type="NCBI Taxonomy" id="3694"/>
    <lineage>
        <taxon>Eukaryota</taxon>
        <taxon>Viridiplantae</taxon>
        <taxon>Streptophyta</taxon>
        <taxon>Embryophyta</taxon>
        <taxon>Tracheophyta</taxon>
        <taxon>Spermatophyta</taxon>
        <taxon>Magnoliopsida</taxon>
        <taxon>eudicotyledons</taxon>
        <taxon>Gunneridae</taxon>
        <taxon>Pentapetalae</taxon>
        <taxon>rosids</taxon>
        <taxon>fabids</taxon>
        <taxon>Malpighiales</taxon>
        <taxon>Salicaceae</taxon>
        <taxon>Saliceae</taxon>
        <taxon>Populus</taxon>
    </lineage>
</organism>
<name>A0A2K1Z0U0_POPTR</name>
<sequence>MRTTLLRLTRPMCKEMGRKLSRLEREDGGCGQEVVCREDEVVVEGRRKREKRLEGGGDFAWRR</sequence>
<dbReference type="InParanoid" id="A0A2K1Z0U0"/>
<dbReference type="AlphaFoldDB" id="A0A2K1Z0U0"/>
<evidence type="ECO:0000313" key="2">
    <source>
        <dbReference type="Proteomes" id="UP000006729"/>
    </source>
</evidence>